<evidence type="ECO:0000313" key="1">
    <source>
        <dbReference type="EMBL" id="AEW45359.2"/>
    </source>
</evidence>
<dbReference type="Proteomes" id="UP000009135">
    <property type="component" value="Chromosome"/>
</dbReference>
<reference evidence="1 2" key="1">
    <citation type="journal article" date="2012" name="J. Bacteriol.">
        <title>Complete genome sequence of Mycoplasma haemocanis strain Illinois.</title>
        <authorList>
            <person name="do Nascimento N.C."/>
            <person name="Guimaraes A.M."/>
            <person name="Santos A.P."/>
            <person name="Sanmiguel P.J."/>
            <person name="Messick J.B."/>
        </authorList>
    </citation>
    <scope>NUCLEOTIDE SEQUENCE [LARGE SCALE GENOMIC DNA]</scope>
    <source>
        <strain evidence="1 2">Illinois</strain>
    </source>
</reference>
<dbReference type="KEGG" id="mhe:MHC_02475"/>
<organism evidence="1 2">
    <name type="scientific">Mycoplasma haemocanis (strain Illinois)</name>
    <dbReference type="NCBI Taxonomy" id="1111676"/>
    <lineage>
        <taxon>Bacteria</taxon>
        <taxon>Bacillati</taxon>
        <taxon>Mycoplasmatota</taxon>
        <taxon>Mollicutes</taxon>
        <taxon>Mycoplasmataceae</taxon>
        <taxon>Mycoplasma</taxon>
    </lineage>
</organism>
<gene>
    <name evidence="1" type="ordered locus">MHC_02475</name>
</gene>
<protein>
    <submittedName>
        <fullName evidence="1">Uncharacterized protein</fullName>
    </submittedName>
</protein>
<name>H6N6T7_MYCHN</name>
<keyword evidence="2" id="KW-1185">Reference proteome</keyword>
<dbReference type="AlphaFoldDB" id="H6N6T7"/>
<dbReference type="EMBL" id="CP003199">
    <property type="protein sequence ID" value="AEW45359.2"/>
    <property type="molecule type" value="Genomic_DNA"/>
</dbReference>
<evidence type="ECO:0000313" key="2">
    <source>
        <dbReference type="Proteomes" id="UP000009135"/>
    </source>
</evidence>
<accession>H6N6T7</accession>
<proteinExistence type="predicted"/>
<sequence length="210" mass="23594">MMSMVSTRTALTIVGVSGVGLGGYGIYRLSAPKETIGDKVTASLKGTKKRFIGKGDSEWSMLKEKYISTGNKPRSKDGLKELPFEDIENWCDRNYRKEYSIKTEALFEQLSNFCFFNTNTVLEELEGYSLISGDRNGSEWQSAWDSYNSGKSSKKLDISGSKDDGKLNGNNKTEAAPILYDWCISTSQVKMYSSSIDTLLLRFKEWCVKK</sequence>
<dbReference type="HOGENOM" id="CLU_098620_4_0_14"/>